<comment type="caution">
    <text evidence="1">The sequence shown here is derived from an EMBL/GenBank/DDBJ whole genome shotgun (WGS) entry which is preliminary data.</text>
</comment>
<accession>A0A0F9SGW7</accession>
<dbReference type="EMBL" id="LAZR01000655">
    <property type="protein sequence ID" value="KKN61527.1"/>
    <property type="molecule type" value="Genomic_DNA"/>
</dbReference>
<gene>
    <name evidence="1" type="ORF">LCGC14_0521150</name>
</gene>
<evidence type="ECO:0000313" key="1">
    <source>
        <dbReference type="EMBL" id="KKN61527.1"/>
    </source>
</evidence>
<dbReference type="AlphaFoldDB" id="A0A0F9SGW7"/>
<sequence>MTRKSKWRPIPDSVYLVEQRAETCSIVCLCMLAGCSYDEALVAAKKVSKHVLGGLWGTEILKTARRLGLRLTKCLRWDWASDTGILMLETKSRQKRSWDGHTALLYSGLVYDPYERQLWRPDAYQARTDTKVRSLYRMEDE</sequence>
<organism evidence="1">
    <name type="scientific">marine sediment metagenome</name>
    <dbReference type="NCBI Taxonomy" id="412755"/>
    <lineage>
        <taxon>unclassified sequences</taxon>
        <taxon>metagenomes</taxon>
        <taxon>ecological metagenomes</taxon>
    </lineage>
</organism>
<dbReference type="PROSITE" id="PS51257">
    <property type="entry name" value="PROKAR_LIPOPROTEIN"/>
    <property type="match status" value="1"/>
</dbReference>
<name>A0A0F9SGW7_9ZZZZ</name>
<reference evidence="1" key="1">
    <citation type="journal article" date="2015" name="Nature">
        <title>Complex archaea that bridge the gap between prokaryotes and eukaryotes.</title>
        <authorList>
            <person name="Spang A."/>
            <person name="Saw J.H."/>
            <person name="Jorgensen S.L."/>
            <person name="Zaremba-Niedzwiedzka K."/>
            <person name="Martijn J."/>
            <person name="Lind A.E."/>
            <person name="van Eijk R."/>
            <person name="Schleper C."/>
            <person name="Guy L."/>
            <person name="Ettema T.J."/>
        </authorList>
    </citation>
    <scope>NUCLEOTIDE SEQUENCE</scope>
</reference>
<proteinExistence type="predicted"/>
<evidence type="ECO:0008006" key="2">
    <source>
        <dbReference type="Google" id="ProtNLM"/>
    </source>
</evidence>
<protein>
    <recommendedName>
        <fullName evidence="2">Peptidase C39 domain-containing protein</fullName>
    </recommendedName>
</protein>